<dbReference type="Proteomes" id="UP000580861">
    <property type="component" value="Unassembled WGS sequence"/>
</dbReference>
<organism evidence="1 2">
    <name type="scientific">Amycolatopsis umgeniensis</name>
    <dbReference type="NCBI Taxonomy" id="336628"/>
    <lineage>
        <taxon>Bacteria</taxon>
        <taxon>Bacillati</taxon>
        <taxon>Actinomycetota</taxon>
        <taxon>Actinomycetes</taxon>
        <taxon>Pseudonocardiales</taxon>
        <taxon>Pseudonocardiaceae</taxon>
        <taxon>Amycolatopsis</taxon>
    </lineage>
</organism>
<proteinExistence type="predicted"/>
<protein>
    <submittedName>
        <fullName evidence="1">ABC-type multidrug transport system ATPase subunit</fullName>
    </submittedName>
</protein>
<name>A0A841AUC7_9PSEU</name>
<sequence>MANSAISVTALRVVRGGREVVKEIGFETPRGRITGLLGLA</sequence>
<gene>
    <name evidence="1" type="ORF">HDA45_001593</name>
</gene>
<evidence type="ECO:0000313" key="1">
    <source>
        <dbReference type="EMBL" id="MBB5851506.1"/>
    </source>
</evidence>
<dbReference type="RefSeq" id="WP_378317672.1">
    <property type="nucleotide sequence ID" value="NZ_JACHMX010000001.1"/>
</dbReference>
<keyword evidence="2" id="KW-1185">Reference proteome</keyword>
<comment type="caution">
    <text evidence="1">The sequence shown here is derived from an EMBL/GenBank/DDBJ whole genome shotgun (WGS) entry which is preliminary data.</text>
</comment>
<reference evidence="1 2" key="1">
    <citation type="submission" date="2020-08" db="EMBL/GenBank/DDBJ databases">
        <title>Sequencing the genomes of 1000 actinobacteria strains.</title>
        <authorList>
            <person name="Klenk H.-P."/>
        </authorList>
    </citation>
    <scope>NUCLEOTIDE SEQUENCE [LARGE SCALE GENOMIC DNA]</scope>
    <source>
        <strain evidence="1 2">DSM 45272</strain>
    </source>
</reference>
<evidence type="ECO:0000313" key="2">
    <source>
        <dbReference type="Proteomes" id="UP000580861"/>
    </source>
</evidence>
<accession>A0A841AUC7</accession>
<dbReference type="EMBL" id="JACHMX010000001">
    <property type="protein sequence ID" value="MBB5851506.1"/>
    <property type="molecule type" value="Genomic_DNA"/>
</dbReference>
<dbReference type="AlphaFoldDB" id="A0A841AUC7"/>